<name>A0ACB9SN30_HOLOL</name>
<keyword evidence="2" id="KW-1185">Reference proteome</keyword>
<proteinExistence type="predicted"/>
<organism evidence="1 2">
    <name type="scientific">Holotrichia oblita</name>
    <name type="common">Chafer beetle</name>
    <dbReference type="NCBI Taxonomy" id="644536"/>
    <lineage>
        <taxon>Eukaryota</taxon>
        <taxon>Metazoa</taxon>
        <taxon>Ecdysozoa</taxon>
        <taxon>Arthropoda</taxon>
        <taxon>Hexapoda</taxon>
        <taxon>Insecta</taxon>
        <taxon>Pterygota</taxon>
        <taxon>Neoptera</taxon>
        <taxon>Endopterygota</taxon>
        <taxon>Coleoptera</taxon>
        <taxon>Polyphaga</taxon>
        <taxon>Scarabaeiformia</taxon>
        <taxon>Scarabaeidae</taxon>
        <taxon>Melolonthinae</taxon>
        <taxon>Holotrichia</taxon>
    </lineage>
</organism>
<evidence type="ECO:0000313" key="2">
    <source>
        <dbReference type="Proteomes" id="UP001056778"/>
    </source>
</evidence>
<reference evidence="1" key="1">
    <citation type="submission" date="2022-04" db="EMBL/GenBank/DDBJ databases">
        <title>Chromosome-scale genome assembly of Holotrichia oblita Faldermann.</title>
        <authorList>
            <person name="Rongchong L."/>
        </authorList>
    </citation>
    <scope>NUCLEOTIDE SEQUENCE</scope>
    <source>
        <strain evidence="1">81SQS9</strain>
    </source>
</reference>
<dbReference type="EMBL" id="CM043022">
    <property type="protein sequence ID" value="KAI4456610.1"/>
    <property type="molecule type" value="Genomic_DNA"/>
</dbReference>
<keyword evidence="1" id="KW-0540">Nuclease</keyword>
<protein>
    <submittedName>
        <fullName evidence="1">Exonuclease phage-type/recb c-terminal domain-containing protein</fullName>
    </submittedName>
</protein>
<gene>
    <name evidence="1" type="ORF">MML48_8g00006281</name>
</gene>
<sequence>MENAGKEELQLAKEKNNVDINGVGQVTVYADGGWSKRSYGHTYNAASGVVSVRWEEHSWLEYTGRPIGDNMNRFITVYERTKVTNRRVKKKSKQTASTSKKPNREYGSFAKQAALTKTEFDSEYRRILVSLQVFFFVFVGLIADDGLIEVKCLYTLHLNNMSIEKAIAEKKCICLGRNDDGIIQLKRNHNYYYQIQGQLNICNKNYCYFVVYVNDEEPLFIERIERNRMLWKNVMVPKLQMFYKNFVLPEIINKKAKK</sequence>
<keyword evidence="1" id="KW-0269">Exonuclease</keyword>
<keyword evidence="1" id="KW-0378">Hydrolase</keyword>
<dbReference type="Proteomes" id="UP001056778">
    <property type="component" value="Chromosome 8"/>
</dbReference>
<evidence type="ECO:0000313" key="1">
    <source>
        <dbReference type="EMBL" id="KAI4456610.1"/>
    </source>
</evidence>
<comment type="caution">
    <text evidence="1">The sequence shown here is derived from an EMBL/GenBank/DDBJ whole genome shotgun (WGS) entry which is preliminary data.</text>
</comment>
<accession>A0ACB9SN30</accession>